<proteinExistence type="predicted"/>
<evidence type="ECO:0000313" key="3">
    <source>
        <dbReference type="Proteomes" id="UP000324222"/>
    </source>
</evidence>
<comment type="caution">
    <text evidence="2">The sequence shown here is derived from an EMBL/GenBank/DDBJ whole genome shotgun (WGS) entry which is preliminary data.</text>
</comment>
<sequence>MSNPTSLSLWKCEREDSTCPHASGLFGNAPMSPYYVFTLIRQGVVVVMVVEGGDAGLVCKGSQKATQHRWNSMSESIEESENRYRQDH</sequence>
<feature type="region of interest" description="Disordered" evidence="1">
    <location>
        <begin position="66"/>
        <end position="88"/>
    </location>
</feature>
<gene>
    <name evidence="2" type="ORF">E2C01_086416</name>
</gene>
<dbReference type="EMBL" id="VSRR010087562">
    <property type="protein sequence ID" value="MPC91382.1"/>
    <property type="molecule type" value="Genomic_DNA"/>
</dbReference>
<evidence type="ECO:0000313" key="2">
    <source>
        <dbReference type="EMBL" id="MPC91382.1"/>
    </source>
</evidence>
<keyword evidence="3" id="KW-1185">Reference proteome</keyword>
<dbReference type="AlphaFoldDB" id="A0A5B7J5C2"/>
<dbReference type="Proteomes" id="UP000324222">
    <property type="component" value="Unassembled WGS sequence"/>
</dbReference>
<name>A0A5B7J5C2_PORTR</name>
<organism evidence="2 3">
    <name type="scientific">Portunus trituberculatus</name>
    <name type="common">Swimming crab</name>
    <name type="synonym">Neptunus trituberculatus</name>
    <dbReference type="NCBI Taxonomy" id="210409"/>
    <lineage>
        <taxon>Eukaryota</taxon>
        <taxon>Metazoa</taxon>
        <taxon>Ecdysozoa</taxon>
        <taxon>Arthropoda</taxon>
        <taxon>Crustacea</taxon>
        <taxon>Multicrustacea</taxon>
        <taxon>Malacostraca</taxon>
        <taxon>Eumalacostraca</taxon>
        <taxon>Eucarida</taxon>
        <taxon>Decapoda</taxon>
        <taxon>Pleocyemata</taxon>
        <taxon>Brachyura</taxon>
        <taxon>Eubrachyura</taxon>
        <taxon>Portunoidea</taxon>
        <taxon>Portunidae</taxon>
        <taxon>Portuninae</taxon>
        <taxon>Portunus</taxon>
    </lineage>
</organism>
<accession>A0A5B7J5C2</accession>
<reference evidence="2 3" key="1">
    <citation type="submission" date="2019-05" db="EMBL/GenBank/DDBJ databases">
        <title>Another draft genome of Portunus trituberculatus and its Hox gene families provides insights of decapod evolution.</title>
        <authorList>
            <person name="Jeong J.-H."/>
            <person name="Song I."/>
            <person name="Kim S."/>
            <person name="Choi T."/>
            <person name="Kim D."/>
            <person name="Ryu S."/>
            <person name="Kim W."/>
        </authorList>
    </citation>
    <scope>NUCLEOTIDE SEQUENCE [LARGE SCALE GENOMIC DNA]</scope>
    <source>
        <tissue evidence="2">Muscle</tissue>
    </source>
</reference>
<protein>
    <submittedName>
        <fullName evidence="2">Uncharacterized protein</fullName>
    </submittedName>
</protein>
<evidence type="ECO:0000256" key="1">
    <source>
        <dbReference type="SAM" id="MobiDB-lite"/>
    </source>
</evidence>